<evidence type="ECO:0000313" key="2">
    <source>
        <dbReference type="Proteomes" id="UP000011713"/>
    </source>
</evidence>
<dbReference type="InParanoid" id="M4BJ58"/>
<evidence type="ECO:0008006" key="3">
    <source>
        <dbReference type="Google" id="ProtNLM"/>
    </source>
</evidence>
<dbReference type="AlphaFoldDB" id="M4BJ58"/>
<dbReference type="Proteomes" id="UP000011713">
    <property type="component" value="Unassembled WGS sequence"/>
</dbReference>
<reference evidence="1" key="2">
    <citation type="submission" date="2015-06" db="UniProtKB">
        <authorList>
            <consortium name="EnsemblProtists"/>
        </authorList>
    </citation>
    <scope>IDENTIFICATION</scope>
    <source>
        <strain evidence="1">Emoy2</strain>
    </source>
</reference>
<sequence length="82" mass="9275">MSCFQCDKTLSDAAAEGKRLRRCVVCKTNVYCSPACAQRDAKLLLLAWRTTACLRKTPTIAGCLSRIWMTVLWLLRVIGTHW</sequence>
<proteinExistence type="predicted"/>
<keyword evidence="2" id="KW-1185">Reference proteome</keyword>
<evidence type="ECO:0000313" key="1">
    <source>
        <dbReference type="EnsemblProtists" id="HpaP806436"/>
    </source>
</evidence>
<name>M4BJ58_HYAAE</name>
<protein>
    <recommendedName>
        <fullName evidence="3">MYND-type domain-containing protein</fullName>
    </recommendedName>
</protein>
<dbReference type="EnsemblProtists" id="HpaT806436">
    <property type="protein sequence ID" value="HpaP806436"/>
    <property type="gene ID" value="HpaG806436"/>
</dbReference>
<organism evidence="1 2">
    <name type="scientific">Hyaloperonospora arabidopsidis (strain Emoy2)</name>
    <name type="common">Downy mildew agent</name>
    <name type="synonym">Peronospora arabidopsidis</name>
    <dbReference type="NCBI Taxonomy" id="559515"/>
    <lineage>
        <taxon>Eukaryota</taxon>
        <taxon>Sar</taxon>
        <taxon>Stramenopiles</taxon>
        <taxon>Oomycota</taxon>
        <taxon>Peronosporomycetes</taxon>
        <taxon>Peronosporales</taxon>
        <taxon>Peronosporaceae</taxon>
        <taxon>Hyaloperonospora</taxon>
    </lineage>
</organism>
<dbReference type="VEuPathDB" id="FungiDB:HpaG806436"/>
<dbReference type="HOGENOM" id="CLU_2563317_0_0_1"/>
<dbReference type="EMBL" id="JH598312">
    <property type="status" value="NOT_ANNOTATED_CDS"/>
    <property type="molecule type" value="Genomic_DNA"/>
</dbReference>
<accession>M4BJ58</accession>
<reference evidence="2" key="1">
    <citation type="journal article" date="2010" name="Science">
        <title>Signatures of adaptation to obligate biotrophy in the Hyaloperonospora arabidopsidis genome.</title>
        <authorList>
            <person name="Baxter L."/>
            <person name="Tripathy S."/>
            <person name="Ishaque N."/>
            <person name="Boot N."/>
            <person name="Cabral A."/>
            <person name="Kemen E."/>
            <person name="Thines M."/>
            <person name="Ah-Fong A."/>
            <person name="Anderson R."/>
            <person name="Badejoko W."/>
            <person name="Bittner-Eddy P."/>
            <person name="Boore J.L."/>
            <person name="Chibucos M.C."/>
            <person name="Coates M."/>
            <person name="Dehal P."/>
            <person name="Delehaunty K."/>
            <person name="Dong S."/>
            <person name="Downton P."/>
            <person name="Dumas B."/>
            <person name="Fabro G."/>
            <person name="Fronick C."/>
            <person name="Fuerstenberg S.I."/>
            <person name="Fulton L."/>
            <person name="Gaulin E."/>
            <person name="Govers F."/>
            <person name="Hughes L."/>
            <person name="Humphray S."/>
            <person name="Jiang R.H."/>
            <person name="Judelson H."/>
            <person name="Kamoun S."/>
            <person name="Kyung K."/>
            <person name="Meijer H."/>
            <person name="Minx P."/>
            <person name="Morris P."/>
            <person name="Nelson J."/>
            <person name="Phuntumart V."/>
            <person name="Qutob D."/>
            <person name="Rehmany A."/>
            <person name="Rougon-Cardoso A."/>
            <person name="Ryden P."/>
            <person name="Torto-Alalibo T."/>
            <person name="Studholme D."/>
            <person name="Wang Y."/>
            <person name="Win J."/>
            <person name="Wood J."/>
            <person name="Clifton S.W."/>
            <person name="Rogers J."/>
            <person name="Van den Ackerveken G."/>
            <person name="Jones J.D."/>
            <person name="McDowell J.M."/>
            <person name="Beynon J."/>
            <person name="Tyler B.M."/>
        </authorList>
    </citation>
    <scope>NUCLEOTIDE SEQUENCE [LARGE SCALE GENOMIC DNA]</scope>
    <source>
        <strain evidence="2">Emoy2</strain>
    </source>
</reference>